<evidence type="ECO:0000256" key="1">
    <source>
        <dbReference type="ARBA" id="ARBA00022490"/>
    </source>
</evidence>
<evidence type="ECO:0000313" key="7">
    <source>
        <dbReference type="Proteomes" id="UP000613580"/>
    </source>
</evidence>
<dbReference type="Proteomes" id="UP000613580">
    <property type="component" value="Unassembled WGS sequence"/>
</dbReference>
<dbReference type="GO" id="GO:0005852">
    <property type="term" value="C:eukaryotic translation initiation factor 3 complex"/>
    <property type="evidence" value="ECO:0007669"/>
    <property type="project" value="InterPro"/>
</dbReference>
<keyword evidence="7" id="KW-1185">Reference proteome</keyword>
<proteinExistence type="predicted"/>
<evidence type="ECO:0000256" key="3">
    <source>
        <dbReference type="ARBA" id="ARBA00022884"/>
    </source>
</evidence>
<gene>
    <name evidence="6" type="ORF">HMN09_01144400</name>
</gene>
<evidence type="ECO:0000256" key="5">
    <source>
        <dbReference type="SAM" id="MobiDB-lite"/>
    </source>
</evidence>
<name>A0A8H6SA83_MYCCL</name>
<evidence type="ECO:0000256" key="4">
    <source>
        <dbReference type="ARBA" id="ARBA00022917"/>
    </source>
</evidence>
<keyword evidence="4" id="KW-0648">Protein biosynthesis</keyword>
<dbReference type="OrthoDB" id="16538at2759"/>
<feature type="region of interest" description="Disordered" evidence="5">
    <location>
        <begin position="100"/>
        <end position="147"/>
    </location>
</feature>
<dbReference type="PANTHER" id="PTHR12399:SF0">
    <property type="entry name" value="EUKARYOTIC TRANSLATION INITIATION FACTOR 3 SUBUNIT D"/>
    <property type="match status" value="1"/>
</dbReference>
<feature type="region of interest" description="Disordered" evidence="5">
    <location>
        <begin position="261"/>
        <end position="280"/>
    </location>
</feature>
<feature type="region of interest" description="Disordered" evidence="5">
    <location>
        <begin position="286"/>
        <end position="306"/>
    </location>
</feature>
<sequence length="477" mass="51263">MVDLQLESTETQTAEPASARIQRVPTRSVALPISRDTRKPTFGPLRYGRAPTTPSSACPRQETPPSTRPGPLLAVNQTPNAPGVSGTSADLIPARARVDPRAVPSPAGPFLDANKSPTRPQACDGQRVRHDGLRGPKTPKSRSLSSQTHDYANHVEVVLRATAGNEATGNHGEQQQATKPPRRPCATPIESIRSAGAAWPASWDEKKGKLTPEHQRRRPNGVAARCGWMLNSVWGTTVDDSESANARVGVDRVDGRARQMQVTAGNDSAGNEDPERQGARIGVDRATVGNDTGGIKVKRGEHGSSEDALGGVASAGLCAHNSPPGSHLIRWVQPEQDFARARLRVVKIKAREYSSNKSRFGGQGIQGPKLLEFKTTLASYISRATPRDNTRHVILSAASMRPSEFAAQLNVSLNNGWGIVRSITDICMKLPEGKYVLVKDPNKPVVRLYAVPLSTFTADEDDGEMMFGEEALGDATE</sequence>
<dbReference type="PANTHER" id="PTHR12399">
    <property type="entry name" value="EUKARYOTIC TRANSLATION INITIATION FACTOR 3 SUBUNIT 7"/>
    <property type="match status" value="1"/>
</dbReference>
<evidence type="ECO:0000313" key="6">
    <source>
        <dbReference type="EMBL" id="KAF7294160.1"/>
    </source>
</evidence>
<feature type="compositionally biased region" description="Polar residues" evidence="5">
    <location>
        <begin position="75"/>
        <end position="88"/>
    </location>
</feature>
<dbReference type="AlphaFoldDB" id="A0A8H6SA83"/>
<accession>A0A8H6SA83</accession>
<keyword evidence="1" id="KW-0963">Cytoplasm</keyword>
<feature type="compositionally biased region" description="Basic and acidic residues" evidence="5">
    <location>
        <begin position="203"/>
        <end position="214"/>
    </location>
</feature>
<dbReference type="Pfam" id="PF05091">
    <property type="entry name" value="eIF-3_zeta"/>
    <property type="match status" value="1"/>
</dbReference>
<comment type="caution">
    <text evidence="6">The sequence shown here is derived from an EMBL/GenBank/DDBJ whole genome shotgun (WGS) entry which is preliminary data.</text>
</comment>
<feature type="compositionally biased region" description="Polar residues" evidence="5">
    <location>
        <begin position="1"/>
        <end position="15"/>
    </location>
</feature>
<keyword evidence="3" id="KW-0694">RNA-binding</keyword>
<protein>
    <submittedName>
        <fullName evidence="6">Eukaryotic translation initiation factor 3 subunit D</fullName>
    </submittedName>
</protein>
<keyword evidence="2 6" id="KW-0396">Initiation factor</keyword>
<feature type="region of interest" description="Disordered" evidence="5">
    <location>
        <begin position="165"/>
        <end position="220"/>
    </location>
</feature>
<dbReference type="GO" id="GO:0003743">
    <property type="term" value="F:translation initiation factor activity"/>
    <property type="evidence" value="ECO:0007669"/>
    <property type="project" value="UniProtKB-KW"/>
</dbReference>
<evidence type="ECO:0000256" key="2">
    <source>
        <dbReference type="ARBA" id="ARBA00022540"/>
    </source>
</evidence>
<feature type="region of interest" description="Disordered" evidence="5">
    <location>
        <begin position="1"/>
        <end position="88"/>
    </location>
</feature>
<organism evidence="6 7">
    <name type="scientific">Mycena chlorophos</name>
    <name type="common">Agaric fungus</name>
    <name type="synonym">Agaricus chlorophos</name>
    <dbReference type="NCBI Taxonomy" id="658473"/>
    <lineage>
        <taxon>Eukaryota</taxon>
        <taxon>Fungi</taxon>
        <taxon>Dikarya</taxon>
        <taxon>Basidiomycota</taxon>
        <taxon>Agaricomycotina</taxon>
        <taxon>Agaricomycetes</taxon>
        <taxon>Agaricomycetidae</taxon>
        <taxon>Agaricales</taxon>
        <taxon>Marasmiineae</taxon>
        <taxon>Mycenaceae</taxon>
        <taxon>Mycena</taxon>
    </lineage>
</organism>
<dbReference type="GO" id="GO:0003723">
    <property type="term" value="F:RNA binding"/>
    <property type="evidence" value="ECO:0007669"/>
    <property type="project" value="UniProtKB-KW"/>
</dbReference>
<reference evidence="6" key="1">
    <citation type="submission" date="2020-05" db="EMBL/GenBank/DDBJ databases">
        <title>Mycena genomes resolve the evolution of fungal bioluminescence.</title>
        <authorList>
            <person name="Tsai I.J."/>
        </authorList>
    </citation>
    <scope>NUCLEOTIDE SEQUENCE</scope>
    <source>
        <strain evidence="6">110903Hualien_Pintung</strain>
    </source>
</reference>
<feature type="compositionally biased region" description="Polar residues" evidence="5">
    <location>
        <begin position="165"/>
        <end position="178"/>
    </location>
</feature>
<dbReference type="EMBL" id="JACAZE010000019">
    <property type="protein sequence ID" value="KAF7294160.1"/>
    <property type="molecule type" value="Genomic_DNA"/>
</dbReference>
<dbReference type="InterPro" id="IPR007783">
    <property type="entry name" value="eIF3d"/>
</dbReference>